<evidence type="ECO:0000313" key="2">
    <source>
        <dbReference type="Proteomes" id="UP000199184"/>
    </source>
</evidence>
<dbReference type="InterPro" id="IPR036514">
    <property type="entry name" value="SGNH_hydro_sf"/>
</dbReference>
<dbReference type="Gene3D" id="3.40.50.1110">
    <property type="entry name" value="SGNH hydrolase"/>
    <property type="match status" value="1"/>
</dbReference>
<sequence>MAEDISVEMIDVRTAIDKAVPAGSTIDGVHLSNRGYDAWVATLQSGIRKMM</sequence>
<dbReference type="Proteomes" id="UP000199184">
    <property type="component" value="Unassembled WGS sequence"/>
</dbReference>
<name>A0A1C3WF27_9BRAD</name>
<evidence type="ECO:0000313" key="1">
    <source>
        <dbReference type="EMBL" id="SCB38488.1"/>
    </source>
</evidence>
<protein>
    <recommendedName>
        <fullName evidence="3">GDSL-like Lipase/Acylhydrolase family protein</fullName>
    </recommendedName>
</protein>
<evidence type="ECO:0008006" key="3">
    <source>
        <dbReference type="Google" id="ProtNLM"/>
    </source>
</evidence>
<organism evidence="1 2">
    <name type="scientific">Bradyrhizobium shewense</name>
    <dbReference type="NCBI Taxonomy" id="1761772"/>
    <lineage>
        <taxon>Bacteria</taxon>
        <taxon>Pseudomonadati</taxon>
        <taxon>Pseudomonadota</taxon>
        <taxon>Alphaproteobacteria</taxon>
        <taxon>Hyphomicrobiales</taxon>
        <taxon>Nitrobacteraceae</taxon>
        <taxon>Bradyrhizobium</taxon>
    </lineage>
</organism>
<dbReference type="AlphaFoldDB" id="A0A1C3WF27"/>
<dbReference type="EMBL" id="FMAI01000007">
    <property type="protein sequence ID" value="SCB38488.1"/>
    <property type="molecule type" value="Genomic_DNA"/>
</dbReference>
<keyword evidence="2" id="KW-1185">Reference proteome</keyword>
<dbReference type="RefSeq" id="WP_165637395.1">
    <property type="nucleotide sequence ID" value="NZ_FMAI01000007.1"/>
</dbReference>
<gene>
    <name evidence="1" type="ORF">GA0061098_1007284</name>
</gene>
<proteinExistence type="predicted"/>
<accession>A0A1C3WF27</accession>
<dbReference type="GO" id="GO:0016788">
    <property type="term" value="F:hydrolase activity, acting on ester bonds"/>
    <property type="evidence" value="ECO:0007669"/>
    <property type="project" value="UniProtKB-ARBA"/>
</dbReference>
<dbReference type="SUPFAM" id="SSF52266">
    <property type="entry name" value="SGNH hydrolase"/>
    <property type="match status" value="1"/>
</dbReference>
<reference evidence="2" key="1">
    <citation type="submission" date="2016-08" db="EMBL/GenBank/DDBJ databases">
        <authorList>
            <person name="Varghese N."/>
            <person name="Submissions Spin"/>
        </authorList>
    </citation>
    <scope>NUCLEOTIDE SEQUENCE [LARGE SCALE GENOMIC DNA]</scope>
    <source>
        <strain evidence="2">ERR11</strain>
    </source>
</reference>